<reference evidence="4" key="1">
    <citation type="submission" date="2017-09" db="EMBL/GenBank/DDBJ databases">
        <authorList>
            <person name="Varghese N."/>
            <person name="Submissions S."/>
        </authorList>
    </citation>
    <scope>NUCLEOTIDE SEQUENCE [LARGE SCALE GENOMIC DNA]</scope>
    <source>
        <strain evidence="4">MSL47</strain>
    </source>
</reference>
<keyword evidence="3" id="KW-0282">Flagellum</keyword>
<gene>
    <name evidence="3" type="ORF">SAMN06265827_102181</name>
</gene>
<dbReference type="RefSeq" id="WP_172431801.1">
    <property type="nucleotide sequence ID" value="NZ_OBDZ01000002.1"/>
</dbReference>
<name>A0A285FNR5_9FIRM</name>
<organism evidence="3 4">
    <name type="scientific">Orenia metallireducens</name>
    <dbReference type="NCBI Taxonomy" id="1413210"/>
    <lineage>
        <taxon>Bacteria</taxon>
        <taxon>Bacillati</taxon>
        <taxon>Bacillota</taxon>
        <taxon>Clostridia</taxon>
        <taxon>Halanaerobiales</taxon>
        <taxon>Halobacteroidaceae</taxon>
        <taxon>Orenia</taxon>
    </lineage>
</organism>
<dbReference type="InterPro" id="IPR009926">
    <property type="entry name" value="T3SS_YcgR_PilZN"/>
</dbReference>
<protein>
    <submittedName>
        <fullName evidence="3">C-di-GMP-binding flagellar brake protein YcgR, contains PilZNR and PilZ domains</fullName>
    </submittedName>
</protein>
<keyword evidence="4" id="KW-1185">Reference proteome</keyword>
<evidence type="ECO:0000313" key="4">
    <source>
        <dbReference type="Proteomes" id="UP000219573"/>
    </source>
</evidence>
<dbReference type="Pfam" id="PF07238">
    <property type="entry name" value="PilZ"/>
    <property type="match status" value="1"/>
</dbReference>
<evidence type="ECO:0000259" key="1">
    <source>
        <dbReference type="Pfam" id="PF07238"/>
    </source>
</evidence>
<keyword evidence="3" id="KW-0969">Cilium</keyword>
<keyword evidence="3" id="KW-0966">Cell projection</keyword>
<accession>A0A285FNR5</accession>
<dbReference type="Proteomes" id="UP000219573">
    <property type="component" value="Unassembled WGS sequence"/>
</dbReference>
<dbReference type="GO" id="GO:0035438">
    <property type="term" value="F:cyclic-di-GMP binding"/>
    <property type="evidence" value="ECO:0007669"/>
    <property type="project" value="InterPro"/>
</dbReference>
<dbReference type="Pfam" id="PF12945">
    <property type="entry name" value="PilZNR"/>
    <property type="match status" value="1"/>
</dbReference>
<proteinExistence type="predicted"/>
<evidence type="ECO:0000313" key="3">
    <source>
        <dbReference type="EMBL" id="SNY12865.1"/>
    </source>
</evidence>
<dbReference type="SUPFAM" id="SSF141371">
    <property type="entry name" value="PilZ domain-like"/>
    <property type="match status" value="1"/>
</dbReference>
<dbReference type="EMBL" id="OBDZ01000002">
    <property type="protein sequence ID" value="SNY12865.1"/>
    <property type="molecule type" value="Genomic_DNA"/>
</dbReference>
<dbReference type="AlphaFoldDB" id="A0A285FNR5"/>
<dbReference type="InterPro" id="IPR009875">
    <property type="entry name" value="PilZ_domain"/>
</dbReference>
<sequence>MKRNSQVVKRFDLNRKVNINQRIDVVVPFGNYEGQYSSQVADIISDSIFAINTPFTEGKVVNIAIGTKIDIMLRESTGLYKIPVKVIRREVEVTPLLIVELIGEVSKIQERNFFRLDIYQEAKFRVIGNEEDLKELDENVGIEEILSEKSLNSDSTNLYNAIIRDISASGLKMVTRESSVREGQILEVDFSFANLPFDKLLAKVVRVFAEFKQGEKRYSIGVEFIHQDTGKRDEVMQWLFAKQRELRKKGLI</sequence>
<feature type="domain" description="Type III secretion system flagellar brake protein YcgR PilZN" evidence="2">
    <location>
        <begin position="18"/>
        <end position="100"/>
    </location>
</feature>
<dbReference type="Gene3D" id="2.40.10.220">
    <property type="entry name" value="predicted glycosyltransferase like domains"/>
    <property type="match status" value="1"/>
</dbReference>
<evidence type="ECO:0000259" key="2">
    <source>
        <dbReference type="Pfam" id="PF12945"/>
    </source>
</evidence>
<feature type="domain" description="PilZ" evidence="1">
    <location>
        <begin position="154"/>
        <end position="240"/>
    </location>
</feature>